<protein>
    <recommendedName>
        <fullName evidence="1">DUF3797 domain-containing protein</fullName>
    </recommendedName>
</protein>
<accession>A0ABR4TGZ9</accession>
<reference evidence="2 3" key="1">
    <citation type="submission" date="2014-02" db="EMBL/GenBank/DDBJ databases">
        <title>Plasmidome dynamics in the species complex Clostridium novyi sensu lato converts strains of independent lineages into distinctly different pathogens.</title>
        <authorList>
            <person name="Skarin H."/>
            <person name="Segerman B."/>
        </authorList>
    </citation>
    <scope>NUCLEOTIDE SEQUENCE [LARGE SCALE GENOMIC DNA]</scope>
    <source>
        <strain evidence="2 3">NCTC 9693</strain>
    </source>
</reference>
<gene>
    <name evidence="2" type="ORF">Z960_03830</name>
</gene>
<dbReference type="InterPro" id="IPR024256">
    <property type="entry name" value="DUF3797"/>
</dbReference>
<dbReference type="Pfam" id="PF12677">
    <property type="entry name" value="DUF3797"/>
    <property type="match status" value="1"/>
</dbReference>
<dbReference type="RefSeq" id="WP_039228110.1">
    <property type="nucleotide sequence ID" value="NZ_JENX01000026.1"/>
</dbReference>
<feature type="domain" description="DUF3797" evidence="1">
    <location>
        <begin position="1"/>
        <end position="48"/>
    </location>
</feature>
<keyword evidence="3" id="KW-1185">Reference proteome</keyword>
<name>A0ABR4TGZ9_CLOHA</name>
<comment type="caution">
    <text evidence="2">The sequence shown here is derived from an EMBL/GenBank/DDBJ whole genome shotgun (WGS) entry which is preliminary data.</text>
</comment>
<evidence type="ECO:0000313" key="2">
    <source>
        <dbReference type="EMBL" id="KEI18258.1"/>
    </source>
</evidence>
<sequence length="67" mass="7617">MEAFKVVSLIRKYEKCPVCGSYKVGDIEGKILIDGDIFKRSCKCGFEITLDSDGKEIKEYEKGNVYE</sequence>
<organism evidence="2 3">
    <name type="scientific">Clostridium haemolyticum NCTC 9693</name>
    <dbReference type="NCBI Taxonomy" id="1443114"/>
    <lineage>
        <taxon>Bacteria</taxon>
        <taxon>Bacillati</taxon>
        <taxon>Bacillota</taxon>
        <taxon>Clostridia</taxon>
        <taxon>Eubacteriales</taxon>
        <taxon>Clostridiaceae</taxon>
        <taxon>Clostridium</taxon>
    </lineage>
</organism>
<evidence type="ECO:0000313" key="3">
    <source>
        <dbReference type="Proteomes" id="UP000027937"/>
    </source>
</evidence>
<proteinExistence type="predicted"/>
<evidence type="ECO:0000259" key="1">
    <source>
        <dbReference type="Pfam" id="PF12677"/>
    </source>
</evidence>
<dbReference type="EMBL" id="JENX01000026">
    <property type="protein sequence ID" value="KEI18258.1"/>
    <property type="molecule type" value="Genomic_DNA"/>
</dbReference>
<dbReference type="Proteomes" id="UP000027937">
    <property type="component" value="Unassembled WGS sequence"/>
</dbReference>